<dbReference type="InterPro" id="IPR008969">
    <property type="entry name" value="CarboxyPept-like_regulatory"/>
</dbReference>
<comment type="subcellular location">
    <subcellularLocation>
        <location evidence="4">Cell outer membrane</location>
        <topology evidence="4">Multi-pass membrane protein</topology>
    </subcellularLocation>
</comment>
<dbReference type="NCBIfam" id="TIGR04057">
    <property type="entry name" value="SusC_RagA_signa"/>
    <property type="match status" value="1"/>
</dbReference>
<dbReference type="InterPro" id="IPR037066">
    <property type="entry name" value="Plug_dom_sf"/>
</dbReference>
<keyword evidence="4" id="KW-0812">Transmembrane</keyword>
<dbReference type="Gene3D" id="2.60.40.1120">
    <property type="entry name" value="Carboxypeptidase-like, regulatory domain"/>
    <property type="match status" value="1"/>
</dbReference>
<keyword evidence="4" id="KW-1134">Transmembrane beta strand</keyword>
<proteinExistence type="inferred from homology"/>
<dbReference type="SUPFAM" id="SSF56935">
    <property type="entry name" value="Porins"/>
    <property type="match status" value="1"/>
</dbReference>
<dbReference type="InterPro" id="IPR011662">
    <property type="entry name" value="Secretin/TonB_short_N"/>
</dbReference>
<dbReference type="InterPro" id="IPR012910">
    <property type="entry name" value="Plug_dom"/>
</dbReference>
<evidence type="ECO:0000256" key="2">
    <source>
        <dbReference type="ARBA" id="ARBA00023136"/>
    </source>
</evidence>
<dbReference type="Pfam" id="PF07660">
    <property type="entry name" value="STN"/>
    <property type="match status" value="1"/>
</dbReference>
<dbReference type="GO" id="GO:0009279">
    <property type="term" value="C:cell outer membrane"/>
    <property type="evidence" value="ECO:0007669"/>
    <property type="project" value="UniProtKB-SubCell"/>
</dbReference>
<dbReference type="PROSITE" id="PS52016">
    <property type="entry name" value="TONB_DEPENDENT_REC_3"/>
    <property type="match status" value="1"/>
</dbReference>
<evidence type="ECO:0000256" key="1">
    <source>
        <dbReference type="ARBA" id="ARBA00022448"/>
    </source>
</evidence>
<keyword evidence="7" id="KW-1185">Reference proteome</keyword>
<feature type="domain" description="Secretin/TonB short N-terminal" evidence="5">
    <location>
        <begin position="68"/>
        <end position="119"/>
    </location>
</feature>
<dbReference type="Gene3D" id="2.170.130.10">
    <property type="entry name" value="TonB-dependent receptor, plug domain"/>
    <property type="match status" value="1"/>
</dbReference>
<dbReference type="Proteomes" id="UP000295807">
    <property type="component" value="Unassembled WGS sequence"/>
</dbReference>
<dbReference type="Pfam" id="PF07715">
    <property type="entry name" value="Plug"/>
    <property type="match status" value="1"/>
</dbReference>
<dbReference type="FunFam" id="2.170.130.10:FF:000003">
    <property type="entry name" value="SusC/RagA family TonB-linked outer membrane protein"/>
    <property type="match status" value="1"/>
</dbReference>
<gene>
    <name evidence="6" type="ORF">EDD80_101385</name>
</gene>
<dbReference type="InterPro" id="IPR023997">
    <property type="entry name" value="TonB-dep_OMP_SusC/RagA_CS"/>
</dbReference>
<evidence type="ECO:0000313" key="6">
    <source>
        <dbReference type="EMBL" id="TCS90186.1"/>
    </source>
</evidence>
<keyword evidence="3 4" id="KW-0998">Cell outer membrane</keyword>
<dbReference type="SMART" id="SM00965">
    <property type="entry name" value="STN"/>
    <property type="match status" value="1"/>
</dbReference>
<reference evidence="6 7" key="1">
    <citation type="submission" date="2019-03" db="EMBL/GenBank/DDBJ databases">
        <title>Genomic Encyclopedia of Type Strains, Phase IV (KMG-IV): sequencing the most valuable type-strain genomes for metagenomic binning, comparative biology and taxonomic classification.</title>
        <authorList>
            <person name="Goeker M."/>
        </authorList>
    </citation>
    <scope>NUCLEOTIDE SEQUENCE [LARGE SCALE GENOMIC DNA]</scope>
    <source>
        <strain evidence="6 7">DSM 21100</strain>
    </source>
</reference>
<dbReference type="InterPro" id="IPR039426">
    <property type="entry name" value="TonB-dep_rcpt-like"/>
</dbReference>
<dbReference type="AlphaFoldDB" id="A0A4R3KYQ8"/>
<dbReference type="SUPFAM" id="SSF49464">
    <property type="entry name" value="Carboxypeptidase regulatory domain-like"/>
    <property type="match status" value="1"/>
</dbReference>
<accession>A0A4R3KYQ8</accession>
<evidence type="ECO:0000256" key="4">
    <source>
        <dbReference type="PROSITE-ProRule" id="PRU01360"/>
    </source>
</evidence>
<sequence>MNFNLFPKARLFPGLPSNVLLVMKLTVFLAIITLTQVSASVYSQRITIDAKNVQLETVLEKIRQQSGFDLFYDAEDIRNAGRISINVTGVSVEEALKSCFAGQDLSFKVIENTIVIKGKEDFAKDKGVSAPEYEMRLARDISGTVSDSISTLPGVSVTIKGTNIGTSTDQNGKYILNVPDDNAILVFSMIGYLTQEIPVAGKQIIDVKLQADMQGLDEVVVVAFGKQKRSDMVGSVVSVNPADLKVPSSNLTSALAGRVAGMIAFQRSGEPGMDNADFFIRGVTTFGYKKDPLILIDGIELTTTDLARLQVDDIASFSVLKDATATALYGSRAANGVILVTTKEGAVGKAKFSIRMENSISAPTRNVELADPVTYMIMANEATLTRNPLEAVLYSDRKIENTASGNNPLAYPTNDWRAQMFKEYTMNQRANMSVSGGGGVARYFVSGSFNQDNGLMEVDKRNNFNSNIDLKSYSLRSNVNINLTKTSELVVRLHGMFDDYTGPMEGGAQMYRRVMRANPVLFPAYYPIDEDHEHVKHIMFGNFEEGNYINPYADMVRGYKEYSSSLMLAQLELKQDLGFLTEGLSFNGMLNTHRRSFFDVRRFYNPFWYVPAGFNPQTGAYSVTNVNPDGGTDYLDYDEGGKDISTTFYAESRVNYNRTFAEKHGVSAMLVFMAQQRLNANAGDLQRSLPSRNLGVSGRMTYDYDNRYYAEFNFGYNGSERFDEDHRFGFFPSAGLAWTASNEDFFEPVKSVVSNLRIRATYGKIGNDAIGRPEDRFFYLSNVNMNNGSRGAAFGQDPGVQYRLNGISISRYANPGITWEIATQKNLALEIGLFDKANIIAEVFSQDREQILMNRASLPAELGFAAEVRSNVGSASAKGVDISLDYNHSFGNGIWVQSMGNFTYATSQFEFYEEPKYEEWYRYHKGNSLNQNYGYIAERLFVDDQEALNSPRQNFGEYGGGDIKYTDVNRDGQITAADRVPLGHPTVPEIVYGFGFSAGYKSFDVSAFFQGLANESFWIDPAATAPFARYVYDGEAVPANQILQNQVLKAFADSYWSEDHRDVYALYPRLSSTLNSNNAQTSTWWMRNGSFLRLKQVEIGYTLPARVLERLKASTFRIYLNATNLVNFSSFSLWDVEMGGNGLGYPIQRVFNIGLDLTI</sequence>
<evidence type="ECO:0000256" key="3">
    <source>
        <dbReference type="ARBA" id="ARBA00023237"/>
    </source>
</evidence>
<dbReference type="Gene3D" id="3.55.50.30">
    <property type="match status" value="1"/>
</dbReference>
<dbReference type="OrthoDB" id="721000at2"/>
<keyword evidence="1 4" id="KW-0813">Transport</keyword>
<dbReference type="InterPro" id="IPR023996">
    <property type="entry name" value="TonB-dep_OMP_SusC/RagA"/>
</dbReference>
<keyword evidence="2 4" id="KW-0472">Membrane</keyword>
<evidence type="ECO:0000259" key="5">
    <source>
        <dbReference type="SMART" id="SM00965"/>
    </source>
</evidence>
<comment type="similarity">
    <text evidence="4">Belongs to the TonB-dependent receptor family.</text>
</comment>
<comment type="caution">
    <text evidence="6">The sequence shown here is derived from an EMBL/GenBank/DDBJ whole genome shotgun (WGS) entry which is preliminary data.</text>
</comment>
<dbReference type="NCBIfam" id="TIGR04056">
    <property type="entry name" value="OMP_RagA_SusC"/>
    <property type="match status" value="1"/>
</dbReference>
<evidence type="ECO:0000313" key="7">
    <source>
        <dbReference type="Proteomes" id="UP000295807"/>
    </source>
</evidence>
<protein>
    <submittedName>
        <fullName evidence="6">TonB-linked SusC/RagA family outer membrane protein</fullName>
    </submittedName>
</protein>
<dbReference type="EMBL" id="SMAD01000001">
    <property type="protein sequence ID" value="TCS90186.1"/>
    <property type="molecule type" value="Genomic_DNA"/>
</dbReference>
<organism evidence="6 7">
    <name type="scientific">Anseongella ginsenosidimutans</name>
    <dbReference type="NCBI Taxonomy" id="496056"/>
    <lineage>
        <taxon>Bacteria</taxon>
        <taxon>Pseudomonadati</taxon>
        <taxon>Bacteroidota</taxon>
        <taxon>Sphingobacteriia</taxon>
        <taxon>Sphingobacteriales</taxon>
        <taxon>Sphingobacteriaceae</taxon>
        <taxon>Anseongella</taxon>
    </lineage>
</organism>
<dbReference type="Pfam" id="PF13715">
    <property type="entry name" value="CarbopepD_reg_2"/>
    <property type="match status" value="1"/>
</dbReference>
<name>A0A4R3KYQ8_9SPHI</name>